<accession>U7D6Z6</accession>
<dbReference type="CDD" id="cd04301">
    <property type="entry name" value="NAT_SF"/>
    <property type="match status" value="1"/>
</dbReference>
<dbReference type="Proteomes" id="UP000017148">
    <property type="component" value="Unassembled WGS sequence"/>
</dbReference>
<organism evidence="4 5">
    <name type="scientific">Chitinivibrio alkaliphilus ACht1</name>
    <dbReference type="NCBI Taxonomy" id="1313304"/>
    <lineage>
        <taxon>Bacteria</taxon>
        <taxon>Pseudomonadati</taxon>
        <taxon>Fibrobacterota</taxon>
        <taxon>Chitinivibrionia</taxon>
        <taxon>Chitinivibrionales</taxon>
        <taxon>Chitinivibrionaceae</taxon>
        <taxon>Chitinivibrio</taxon>
    </lineage>
</organism>
<keyword evidence="1 4" id="KW-0808">Transferase</keyword>
<feature type="domain" description="N-acetyltransferase" evidence="3">
    <location>
        <begin position="1"/>
        <end position="125"/>
    </location>
</feature>
<evidence type="ECO:0000313" key="5">
    <source>
        <dbReference type="Proteomes" id="UP000017148"/>
    </source>
</evidence>
<sequence>MLETYQNKKDLITQLQEGYEYYTIARDERLVGYMALVPKEHMLLLSKIYVARSERGHGLGQKMLAFAEHICQERGIKTIYLRVNKNNTHSIAWYRHSGFEKGRSLIQNIGNGFFMDDYEMEKSIADCSQSHHIFKT</sequence>
<dbReference type="InterPro" id="IPR016181">
    <property type="entry name" value="Acyl_CoA_acyltransferase"/>
</dbReference>
<protein>
    <submittedName>
        <fullName evidence="4">N-Acyltransferase superfamily protein</fullName>
    </submittedName>
</protein>
<dbReference type="InterPro" id="IPR050832">
    <property type="entry name" value="Bact_Acetyltransf"/>
</dbReference>
<dbReference type="PANTHER" id="PTHR43877:SF2">
    <property type="entry name" value="AMINOALKYLPHOSPHONATE N-ACETYLTRANSFERASE-RELATED"/>
    <property type="match status" value="1"/>
</dbReference>
<dbReference type="Gene3D" id="3.40.630.30">
    <property type="match status" value="1"/>
</dbReference>
<evidence type="ECO:0000313" key="4">
    <source>
        <dbReference type="EMBL" id="ERP30842.1"/>
    </source>
</evidence>
<dbReference type="EMBL" id="ASJR01000029">
    <property type="protein sequence ID" value="ERP30842.1"/>
    <property type="molecule type" value="Genomic_DNA"/>
</dbReference>
<dbReference type="PROSITE" id="PS51186">
    <property type="entry name" value="GNAT"/>
    <property type="match status" value="1"/>
</dbReference>
<comment type="caution">
    <text evidence="4">The sequence shown here is derived from an EMBL/GenBank/DDBJ whole genome shotgun (WGS) entry which is preliminary data.</text>
</comment>
<proteinExistence type="predicted"/>
<dbReference type="GO" id="GO:0016747">
    <property type="term" value="F:acyltransferase activity, transferring groups other than amino-acyl groups"/>
    <property type="evidence" value="ECO:0007669"/>
    <property type="project" value="InterPro"/>
</dbReference>
<dbReference type="STRING" id="1313304.CALK_2293"/>
<keyword evidence="5" id="KW-1185">Reference proteome</keyword>
<dbReference type="InterPro" id="IPR000182">
    <property type="entry name" value="GNAT_dom"/>
</dbReference>
<keyword evidence="2 4" id="KW-0012">Acyltransferase</keyword>
<evidence type="ECO:0000259" key="3">
    <source>
        <dbReference type="PROSITE" id="PS51186"/>
    </source>
</evidence>
<reference evidence="4 5" key="1">
    <citation type="journal article" date="2013" name="Environ. Microbiol.">
        <title>Genome analysis of Chitinivibrio alkaliphilus gen. nov., sp. nov., a novel extremely haloalkaliphilic anaerobic chitinolytic bacterium from the candidate phylum Termite Group 3.</title>
        <authorList>
            <person name="Sorokin D.Y."/>
            <person name="Gumerov V.M."/>
            <person name="Rakitin A.L."/>
            <person name="Beletsky A.V."/>
            <person name="Damste J.S."/>
            <person name="Muyzer G."/>
            <person name="Mardanov A.V."/>
            <person name="Ravin N.V."/>
        </authorList>
    </citation>
    <scope>NUCLEOTIDE SEQUENCE [LARGE SCALE GENOMIC DNA]</scope>
    <source>
        <strain evidence="4 5">ACht1</strain>
    </source>
</reference>
<dbReference type="SUPFAM" id="SSF55729">
    <property type="entry name" value="Acyl-CoA N-acyltransferases (Nat)"/>
    <property type="match status" value="1"/>
</dbReference>
<dbReference type="Pfam" id="PF00583">
    <property type="entry name" value="Acetyltransf_1"/>
    <property type="match status" value="1"/>
</dbReference>
<dbReference type="PANTHER" id="PTHR43877">
    <property type="entry name" value="AMINOALKYLPHOSPHONATE N-ACETYLTRANSFERASE-RELATED-RELATED"/>
    <property type="match status" value="1"/>
</dbReference>
<gene>
    <name evidence="4" type="ORF">CALK_2293</name>
</gene>
<dbReference type="eggNOG" id="COG0456">
    <property type="taxonomic scope" value="Bacteria"/>
</dbReference>
<dbReference type="AlphaFoldDB" id="U7D6Z6"/>
<name>U7D6Z6_9BACT</name>
<evidence type="ECO:0000256" key="2">
    <source>
        <dbReference type="ARBA" id="ARBA00023315"/>
    </source>
</evidence>
<evidence type="ECO:0000256" key="1">
    <source>
        <dbReference type="ARBA" id="ARBA00022679"/>
    </source>
</evidence>